<name>A0ABU7XD66_9HYPH</name>
<comment type="similarity">
    <text evidence="1">Belongs to the universal stress protein A family.</text>
</comment>
<dbReference type="Proteomes" id="UP001350748">
    <property type="component" value="Unassembled WGS sequence"/>
</dbReference>
<evidence type="ECO:0000313" key="4">
    <source>
        <dbReference type="Proteomes" id="UP001350748"/>
    </source>
</evidence>
<protein>
    <submittedName>
        <fullName evidence="3">Universal stress protein</fullName>
    </submittedName>
</protein>
<proteinExistence type="inferred from homology"/>
<sequence>MLKRILLPIDLTDAAMTKWALEEAAPLARAFDGELRLVNVQSLVPITLMDYVPDDFDKEIRAGLEKELAAVAAQIDYPPERVSTVVVFGPVYQHVLAEAENWGADVIILGSHRPGMDRFLIGSNAGVIVRHAKCSVLVVRHQSATQTRIT</sequence>
<dbReference type="EMBL" id="JAZHYN010000004">
    <property type="protein sequence ID" value="MEF3365327.1"/>
    <property type="molecule type" value="Genomic_DNA"/>
</dbReference>
<dbReference type="PANTHER" id="PTHR46268">
    <property type="entry name" value="STRESS RESPONSE PROTEIN NHAX"/>
    <property type="match status" value="1"/>
</dbReference>
<gene>
    <name evidence="3" type="ORF">V3H18_02135</name>
</gene>
<evidence type="ECO:0000313" key="3">
    <source>
        <dbReference type="EMBL" id="MEF3365327.1"/>
    </source>
</evidence>
<dbReference type="Gene3D" id="3.40.50.620">
    <property type="entry name" value="HUPs"/>
    <property type="match status" value="1"/>
</dbReference>
<dbReference type="InterPro" id="IPR006016">
    <property type="entry name" value="UspA"/>
</dbReference>
<dbReference type="InterPro" id="IPR014729">
    <property type="entry name" value="Rossmann-like_a/b/a_fold"/>
</dbReference>
<keyword evidence="4" id="KW-1185">Reference proteome</keyword>
<organism evidence="3 4">
    <name type="scientific">Methylocystis borbori</name>
    <dbReference type="NCBI Taxonomy" id="3118750"/>
    <lineage>
        <taxon>Bacteria</taxon>
        <taxon>Pseudomonadati</taxon>
        <taxon>Pseudomonadota</taxon>
        <taxon>Alphaproteobacteria</taxon>
        <taxon>Hyphomicrobiales</taxon>
        <taxon>Methylocystaceae</taxon>
        <taxon>Methylocystis</taxon>
    </lineage>
</organism>
<accession>A0ABU7XD66</accession>
<dbReference type="SUPFAM" id="SSF52402">
    <property type="entry name" value="Adenine nucleotide alpha hydrolases-like"/>
    <property type="match status" value="1"/>
</dbReference>
<comment type="caution">
    <text evidence="3">The sequence shown here is derived from an EMBL/GenBank/DDBJ whole genome shotgun (WGS) entry which is preliminary data.</text>
</comment>
<dbReference type="InterPro" id="IPR006015">
    <property type="entry name" value="Universal_stress_UspA"/>
</dbReference>
<dbReference type="CDD" id="cd00293">
    <property type="entry name" value="USP-like"/>
    <property type="match status" value="1"/>
</dbReference>
<evidence type="ECO:0000256" key="1">
    <source>
        <dbReference type="ARBA" id="ARBA00008791"/>
    </source>
</evidence>
<dbReference type="PRINTS" id="PR01438">
    <property type="entry name" value="UNVRSLSTRESS"/>
</dbReference>
<reference evidence="3 4" key="1">
    <citation type="submission" date="2024-02" db="EMBL/GenBank/DDBJ databases">
        <authorList>
            <person name="Grouzdev D."/>
        </authorList>
    </citation>
    <scope>NUCLEOTIDE SEQUENCE [LARGE SCALE GENOMIC DNA]</scope>
    <source>
        <strain evidence="3 4">9N</strain>
    </source>
</reference>
<dbReference type="Pfam" id="PF00582">
    <property type="entry name" value="Usp"/>
    <property type="match status" value="1"/>
</dbReference>
<dbReference type="RefSeq" id="WP_332080234.1">
    <property type="nucleotide sequence ID" value="NZ_JAZHYN010000004.1"/>
</dbReference>
<evidence type="ECO:0000259" key="2">
    <source>
        <dbReference type="Pfam" id="PF00582"/>
    </source>
</evidence>
<dbReference type="PANTHER" id="PTHR46268:SF6">
    <property type="entry name" value="UNIVERSAL STRESS PROTEIN UP12"/>
    <property type="match status" value="1"/>
</dbReference>
<feature type="domain" description="UspA" evidence="2">
    <location>
        <begin position="1"/>
        <end position="140"/>
    </location>
</feature>